<sequence length="340" mass="36273">MALLSYVEEGEPKRVRNDDALVVFGDDDAVGEVDEVEAPFSKRQRSSDRSESHFSSVHGVSVQPRDGSTCSDECLSAVIGSEEDGSNVESISAVRDVEKSLIGEEPGGSSDSAVSEKNAARILRALEEELSLSESEDGAVVSSIPCTGEEEATPRTTTFASWGDGFWNMPGFSSAAAAVSVGCSSSSNLTDGDFAVCERFDILPMLNQGDNALPLSNMCFHVEDCNERVECAASSAGAEKARRSEDVGREKTVLNDENRSMTPVAHGEVPAFIDTLENAHNAAAAAVTWSLEEGFDVYSGFSDIALGDEWMTPAVDSLEFLLDSSYAYGVTPFVEELVPF</sequence>
<evidence type="ECO:0000313" key="2">
    <source>
        <dbReference type="EMBL" id="CAK9268375.1"/>
    </source>
</evidence>
<organism evidence="2 3">
    <name type="scientific">Sphagnum jensenii</name>
    <dbReference type="NCBI Taxonomy" id="128206"/>
    <lineage>
        <taxon>Eukaryota</taxon>
        <taxon>Viridiplantae</taxon>
        <taxon>Streptophyta</taxon>
        <taxon>Embryophyta</taxon>
        <taxon>Bryophyta</taxon>
        <taxon>Sphagnophytina</taxon>
        <taxon>Sphagnopsida</taxon>
        <taxon>Sphagnales</taxon>
        <taxon>Sphagnaceae</taxon>
        <taxon>Sphagnum</taxon>
    </lineage>
</organism>
<protein>
    <submittedName>
        <fullName evidence="2">Uncharacterized protein</fullName>
    </submittedName>
</protein>
<name>A0ABP0WSD8_9BRYO</name>
<dbReference type="Proteomes" id="UP001497444">
    <property type="component" value="Chromosome 2"/>
</dbReference>
<dbReference type="EMBL" id="OZ020097">
    <property type="protein sequence ID" value="CAK9268375.1"/>
    <property type="molecule type" value="Genomic_DNA"/>
</dbReference>
<feature type="region of interest" description="Disordered" evidence="1">
    <location>
        <begin position="33"/>
        <end position="72"/>
    </location>
</feature>
<gene>
    <name evidence="2" type="ORF">CSSPJE1EN1_LOCUS13853</name>
</gene>
<accession>A0ABP0WSD8</accession>
<evidence type="ECO:0000313" key="3">
    <source>
        <dbReference type="Proteomes" id="UP001497444"/>
    </source>
</evidence>
<proteinExistence type="predicted"/>
<reference evidence="2 3" key="1">
    <citation type="submission" date="2024-02" db="EMBL/GenBank/DDBJ databases">
        <authorList>
            <consortium name="ELIXIR-Norway"/>
            <consortium name="Elixir Norway"/>
        </authorList>
    </citation>
    <scope>NUCLEOTIDE SEQUENCE [LARGE SCALE GENOMIC DNA]</scope>
</reference>
<keyword evidence="3" id="KW-1185">Reference proteome</keyword>
<evidence type="ECO:0000256" key="1">
    <source>
        <dbReference type="SAM" id="MobiDB-lite"/>
    </source>
</evidence>